<protein>
    <recommendedName>
        <fullName evidence="4">Secreted protein</fullName>
    </recommendedName>
</protein>
<gene>
    <name evidence="2" type="ORF">PU648_01075</name>
</gene>
<feature type="region of interest" description="Disordered" evidence="1">
    <location>
        <begin position="63"/>
        <end position="89"/>
    </location>
</feature>
<dbReference type="RefSeq" id="WP_143610815.1">
    <property type="nucleotide sequence ID" value="NZ_CP107955.1"/>
</dbReference>
<evidence type="ECO:0000256" key="1">
    <source>
        <dbReference type="SAM" id="MobiDB-lite"/>
    </source>
</evidence>
<comment type="caution">
    <text evidence="2">The sequence shown here is derived from an EMBL/GenBank/DDBJ whole genome shotgun (WGS) entry which is preliminary data.</text>
</comment>
<feature type="compositionally biased region" description="Polar residues" evidence="1">
    <location>
        <begin position="76"/>
        <end position="89"/>
    </location>
</feature>
<proteinExistence type="predicted"/>
<dbReference type="EMBL" id="JARAKF010000001">
    <property type="protein sequence ID" value="MDU8991042.1"/>
    <property type="molecule type" value="Genomic_DNA"/>
</dbReference>
<evidence type="ECO:0008006" key="4">
    <source>
        <dbReference type="Google" id="ProtNLM"/>
    </source>
</evidence>
<evidence type="ECO:0000313" key="3">
    <source>
        <dbReference type="Proteomes" id="UP001257627"/>
    </source>
</evidence>
<sequence>MLRRDPRRCFTATATASLLVVDAWFDVTASQPGPELATAVVMAECAELPMAALCTVPAVRALPSRTRDKGPDTDGSDPQVNAATGFSPK</sequence>
<dbReference type="Proteomes" id="UP001257627">
    <property type="component" value="Unassembled WGS sequence"/>
</dbReference>
<name>A0ABU3UAV5_9ACTN</name>
<organism evidence="2 3">
    <name type="scientific">Streptomyces mirabilis</name>
    <dbReference type="NCBI Taxonomy" id="68239"/>
    <lineage>
        <taxon>Bacteria</taxon>
        <taxon>Bacillati</taxon>
        <taxon>Actinomycetota</taxon>
        <taxon>Actinomycetes</taxon>
        <taxon>Kitasatosporales</taxon>
        <taxon>Streptomycetaceae</taxon>
        <taxon>Streptomyces</taxon>
    </lineage>
</organism>
<evidence type="ECO:0000313" key="2">
    <source>
        <dbReference type="EMBL" id="MDU8991042.1"/>
    </source>
</evidence>
<accession>A0ABU3UAV5</accession>
<keyword evidence="3" id="KW-1185">Reference proteome</keyword>
<reference evidence="2 3" key="1">
    <citation type="submission" date="2023-02" db="EMBL/GenBank/DDBJ databases">
        <authorList>
            <person name="Maleckis M."/>
        </authorList>
    </citation>
    <scope>NUCLEOTIDE SEQUENCE [LARGE SCALE GENOMIC DNA]</scope>
    <source>
        <strain evidence="2 3">P8-A2</strain>
    </source>
</reference>